<evidence type="ECO:0000256" key="7">
    <source>
        <dbReference type="ARBA" id="ARBA00023027"/>
    </source>
</evidence>
<dbReference type="InterPro" id="IPR039428">
    <property type="entry name" value="NUOK/Mnh_C1-like"/>
</dbReference>
<evidence type="ECO:0000256" key="2">
    <source>
        <dbReference type="ARBA" id="ARBA00010519"/>
    </source>
</evidence>
<organism evidence="12">
    <name type="scientific">Hemicaecilius smithersi</name>
    <dbReference type="NCBI Taxonomy" id="2597000"/>
    <lineage>
        <taxon>Eukaryota</taxon>
        <taxon>Metazoa</taxon>
        <taxon>Ecdysozoa</taxon>
        <taxon>Arthropoda</taxon>
        <taxon>Hexapoda</taxon>
        <taxon>Insecta</taxon>
        <taxon>Pterygota</taxon>
        <taxon>Neoptera</taxon>
        <taxon>Paraneoptera</taxon>
        <taxon>Psocodea</taxon>
        <taxon>Troctomorpha</taxon>
        <taxon>Sphaeropsocetae</taxon>
        <taxon>Sphaeropsocidae</taxon>
        <taxon>Hemicaecilius</taxon>
    </lineage>
</organism>
<evidence type="ECO:0000256" key="8">
    <source>
        <dbReference type="ARBA" id="ARBA00023136"/>
    </source>
</evidence>
<feature type="transmembrane region" description="Helical" evidence="11">
    <location>
        <begin position="56"/>
        <end position="80"/>
    </location>
</feature>
<evidence type="ECO:0000256" key="5">
    <source>
        <dbReference type="ARBA" id="ARBA00022967"/>
    </source>
</evidence>
<feature type="transmembrane region" description="Helical" evidence="11">
    <location>
        <begin position="6"/>
        <end position="21"/>
    </location>
</feature>
<keyword evidence="6 11" id="KW-1133">Transmembrane helix</keyword>
<dbReference type="GO" id="GO:0008137">
    <property type="term" value="F:NADH dehydrogenase (ubiquinone) activity"/>
    <property type="evidence" value="ECO:0007669"/>
    <property type="project" value="UniProtKB-EC"/>
</dbReference>
<dbReference type="Gene3D" id="1.10.287.3510">
    <property type="match status" value="1"/>
</dbReference>
<evidence type="ECO:0000256" key="4">
    <source>
        <dbReference type="ARBA" id="ARBA00022692"/>
    </source>
</evidence>
<feature type="transmembrane region" description="Helical" evidence="11">
    <location>
        <begin position="28"/>
        <end position="50"/>
    </location>
</feature>
<evidence type="ECO:0000256" key="11">
    <source>
        <dbReference type="SAM" id="Phobius"/>
    </source>
</evidence>
<keyword evidence="12" id="KW-0496">Mitochondrion</keyword>
<accession>A0A8K1ZFP3</accession>
<comment type="catalytic activity">
    <reaction evidence="10">
        <text>a ubiquinone + NADH + 5 H(+)(in) = a ubiquinol + NAD(+) + 4 H(+)(out)</text>
        <dbReference type="Rhea" id="RHEA:29091"/>
        <dbReference type="Rhea" id="RHEA-COMP:9565"/>
        <dbReference type="Rhea" id="RHEA-COMP:9566"/>
        <dbReference type="ChEBI" id="CHEBI:15378"/>
        <dbReference type="ChEBI" id="CHEBI:16389"/>
        <dbReference type="ChEBI" id="CHEBI:17976"/>
        <dbReference type="ChEBI" id="CHEBI:57540"/>
        <dbReference type="ChEBI" id="CHEBI:57945"/>
        <dbReference type="EC" id="7.1.1.2"/>
    </reaction>
</comment>
<geneLocation type="mitochondrion" evidence="12"/>
<protein>
    <recommendedName>
        <fullName evidence="3">NADH-ubiquinone oxidoreductase chain 4L</fullName>
    </recommendedName>
    <alternativeName>
        <fullName evidence="9">NADH dehydrogenase subunit 4L</fullName>
    </alternativeName>
</protein>
<comment type="subcellular location">
    <subcellularLocation>
        <location evidence="1">Membrane</location>
        <topology evidence="1">Multi-pass membrane protein</topology>
    </subcellularLocation>
</comment>
<evidence type="ECO:0000313" key="12">
    <source>
        <dbReference type="EMBL" id="UGS80343.1"/>
    </source>
</evidence>
<keyword evidence="7" id="KW-0520">NAD</keyword>
<evidence type="ECO:0000256" key="6">
    <source>
        <dbReference type="ARBA" id="ARBA00022989"/>
    </source>
</evidence>
<comment type="similarity">
    <text evidence="2">Belongs to the complex I subunit 4L family.</text>
</comment>
<dbReference type="AlphaFoldDB" id="A0A8K1ZFP3"/>
<keyword evidence="4 11" id="KW-0812">Transmembrane</keyword>
<sequence length="96" mass="11265">MIKYIFMLSIFLFLLGTYSFFMKSNFLLSMLISLEFVSMIIFIIFFSLLWSSEEKYLLMFYLTFCVCEGAFGLSILVSLVRSKGSDYLQSLMFLKC</sequence>
<keyword evidence="8 11" id="KW-0472">Membrane</keyword>
<evidence type="ECO:0000256" key="9">
    <source>
        <dbReference type="ARBA" id="ARBA00031586"/>
    </source>
</evidence>
<proteinExistence type="inferred from homology"/>
<name>A0A8K1ZFP3_9NEOP</name>
<evidence type="ECO:0000256" key="1">
    <source>
        <dbReference type="ARBA" id="ARBA00004141"/>
    </source>
</evidence>
<keyword evidence="5" id="KW-1278">Translocase</keyword>
<reference evidence="12" key="1">
    <citation type="submission" date="2021-05" db="EMBL/GenBank/DDBJ databases">
        <title>Mitochondrial genomes within bark lice (Insecta: Psocodea: Psocomorpha) reveal novel gene rearrangements containing phylogenetic signal.</title>
        <authorList>
            <person name="Saenz Manchola O.F."/>
            <person name="Virrueta Herrera S."/>
            <person name="D'alessio L.M."/>
            <person name="Yoshizawa K."/>
            <person name="Garcia Aldrete A.N."/>
            <person name="Johnson K.P."/>
        </authorList>
    </citation>
    <scope>NUCLEOTIDE SEQUENCE</scope>
</reference>
<dbReference type="EMBL" id="MZ274195">
    <property type="protein sequence ID" value="UGS80343.1"/>
    <property type="molecule type" value="Genomic_DNA"/>
</dbReference>
<gene>
    <name evidence="12" type="primary">ND4L</name>
</gene>
<dbReference type="Pfam" id="PF00420">
    <property type="entry name" value="Oxidored_q2"/>
    <property type="match status" value="1"/>
</dbReference>
<dbReference type="GO" id="GO:0016020">
    <property type="term" value="C:membrane"/>
    <property type="evidence" value="ECO:0007669"/>
    <property type="project" value="UniProtKB-SubCell"/>
</dbReference>
<evidence type="ECO:0000256" key="10">
    <source>
        <dbReference type="ARBA" id="ARBA00049551"/>
    </source>
</evidence>
<evidence type="ECO:0000256" key="3">
    <source>
        <dbReference type="ARBA" id="ARBA00016612"/>
    </source>
</evidence>